<protein>
    <submittedName>
        <fullName evidence="1">Uncharacterized protein</fullName>
    </submittedName>
</protein>
<reference evidence="1 2" key="1">
    <citation type="submission" date="2020-12" db="EMBL/GenBank/DDBJ databases">
        <title>FDA dAtabase for Regulatory Grade micrObial Sequences (FDA-ARGOS): Supporting development and validation of Infectious Disease Dx tests.</title>
        <authorList>
            <person name="Nelson B."/>
            <person name="Plummer A."/>
            <person name="Tallon L."/>
            <person name="Sadzewicz L."/>
            <person name="Zhao X."/>
            <person name="Boylan J."/>
            <person name="Ott S."/>
            <person name="Bowen H."/>
            <person name="Vavikolanu K."/>
            <person name="Mehta A."/>
            <person name="Aluvathingal J."/>
            <person name="Nadendla S."/>
            <person name="Myers T."/>
            <person name="Yan Y."/>
            <person name="Sichtig H."/>
        </authorList>
    </citation>
    <scope>NUCLEOTIDE SEQUENCE [LARGE SCALE GENOMIC DNA]</scope>
    <source>
        <strain evidence="1 2">FDAARGOS_1049</strain>
    </source>
</reference>
<dbReference type="KEGG" id="pgis:I6I06_08430"/>
<sequence>MSLELADRQLRSVRHRVIRNAGGIFAHQTALVRADRIEVARAIGQLFGVPYIVADTPTANCLTLRPPITPSNASRLPTLLL</sequence>
<evidence type="ECO:0000313" key="2">
    <source>
        <dbReference type="Proteomes" id="UP000595610"/>
    </source>
</evidence>
<evidence type="ECO:0000313" key="1">
    <source>
        <dbReference type="EMBL" id="QQC65590.1"/>
    </source>
</evidence>
<dbReference type="EMBL" id="CP066075">
    <property type="protein sequence ID" value="QQC65590.1"/>
    <property type="molecule type" value="Genomic_DNA"/>
</dbReference>
<gene>
    <name evidence="1" type="ORF">I6I06_08430</name>
</gene>
<proteinExistence type="predicted"/>
<organism evidence="1 2">
    <name type="scientific">Paraburkholderia ginsengisoli</name>
    <dbReference type="NCBI Taxonomy" id="311231"/>
    <lineage>
        <taxon>Bacteria</taxon>
        <taxon>Pseudomonadati</taxon>
        <taxon>Pseudomonadota</taxon>
        <taxon>Betaproteobacteria</taxon>
        <taxon>Burkholderiales</taxon>
        <taxon>Burkholderiaceae</taxon>
        <taxon>Paraburkholderia</taxon>
    </lineage>
</organism>
<accession>A0A7T4N5H0</accession>
<name>A0A7T4N5H0_9BURK</name>
<keyword evidence="2" id="KW-1185">Reference proteome</keyword>
<dbReference type="AlphaFoldDB" id="A0A7T4N5H0"/>
<dbReference type="Proteomes" id="UP000595610">
    <property type="component" value="Chromosome 1"/>
</dbReference>